<dbReference type="EMBL" id="GGMR01012500">
    <property type="protein sequence ID" value="MBY25119.1"/>
    <property type="molecule type" value="Transcribed_RNA"/>
</dbReference>
<reference evidence="2" key="1">
    <citation type="submission" date="2018-04" db="EMBL/GenBank/DDBJ databases">
        <title>Transcriptome of Schizaphis graminum biotype I.</title>
        <authorList>
            <person name="Scully E.D."/>
            <person name="Geib S.M."/>
            <person name="Palmer N.A."/>
            <person name="Koch K."/>
            <person name="Bradshaw J."/>
            <person name="Heng-Moss T."/>
            <person name="Sarath G."/>
        </authorList>
    </citation>
    <scope>NUCLEOTIDE SEQUENCE</scope>
</reference>
<keyword evidence="1" id="KW-0812">Transmembrane</keyword>
<feature type="transmembrane region" description="Helical" evidence="1">
    <location>
        <begin position="25"/>
        <end position="43"/>
    </location>
</feature>
<evidence type="ECO:0000313" key="2">
    <source>
        <dbReference type="EMBL" id="MBY25119.1"/>
    </source>
</evidence>
<sequence length="130" mass="15137">MCTAVHRLPLRHVSSRLAYYDNDEIIRCFIVVVLLTAAAYRWFVGFDFSNFYCHDDVLNEIGKRLRTKEARVHHRLATVRTTIDIIILIYCAFDRPPWGTGRLIYRRRGVMLVSAVGEKKTFSIIPSYAQ</sequence>
<keyword evidence="1" id="KW-0472">Membrane</keyword>
<dbReference type="AlphaFoldDB" id="A0A2S2P6P3"/>
<name>A0A2S2P6P3_SCHGA</name>
<accession>A0A2S2P6P3</accession>
<protein>
    <submittedName>
        <fullName evidence="2">Uncharacterized protein</fullName>
    </submittedName>
</protein>
<keyword evidence="1" id="KW-1133">Transmembrane helix</keyword>
<proteinExistence type="predicted"/>
<gene>
    <name evidence="2" type="ORF">g.22382</name>
</gene>
<evidence type="ECO:0000256" key="1">
    <source>
        <dbReference type="SAM" id="Phobius"/>
    </source>
</evidence>
<organism evidence="2">
    <name type="scientific">Schizaphis graminum</name>
    <name type="common">Green bug aphid</name>
    <dbReference type="NCBI Taxonomy" id="13262"/>
    <lineage>
        <taxon>Eukaryota</taxon>
        <taxon>Metazoa</taxon>
        <taxon>Ecdysozoa</taxon>
        <taxon>Arthropoda</taxon>
        <taxon>Hexapoda</taxon>
        <taxon>Insecta</taxon>
        <taxon>Pterygota</taxon>
        <taxon>Neoptera</taxon>
        <taxon>Paraneoptera</taxon>
        <taxon>Hemiptera</taxon>
        <taxon>Sternorrhyncha</taxon>
        <taxon>Aphidomorpha</taxon>
        <taxon>Aphidoidea</taxon>
        <taxon>Aphididae</taxon>
        <taxon>Aphidini</taxon>
        <taxon>Schizaphis</taxon>
    </lineage>
</organism>